<dbReference type="GO" id="GO:0003729">
    <property type="term" value="F:mRNA binding"/>
    <property type="evidence" value="ECO:0007669"/>
    <property type="project" value="InterPro"/>
</dbReference>
<evidence type="ECO:0000313" key="6">
    <source>
        <dbReference type="Proteomes" id="UP000245699"/>
    </source>
</evidence>
<accession>A0A2T9Z6J0</accession>
<dbReference type="SMART" id="SM00360">
    <property type="entry name" value="RRM"/>
    <property type="match status" value="3"/>
</dbReference>
<sequence>MLMENNSQFMPQAPQGNSDPENPNATNLYVGNLDIRTSEQMLFEIFSAVTTVKSCKIINEKNFTTNAVCYGFVEFPDHESAETAMKKMNGRKIFDYEIRVNWASLKNNQNRDNQASQFHIFIGDLCPEVNESSLLEALSEFTSISNTKIMIDPNTRLSRGFAFLTLTDKEQADNLIASMNGKTIGSRQIRVNWANQNTFHGNRSNQSGNHQNKYNSSKYEITLKQSAPFNTIVYCGNLTSFTTHDNLLRIFSQYGYVNDIRIQSNNGFAFVKMDTHENAAMAIVSVNGIVLNGKNIRCSWGKDSYAEKTMNNHLQNKNRYQNRR</sequence>
<evidence type="ECO:0000256" key="3">
    <source>
        <dbReference type="SAM" id="MobiDB-lite"/>
    </source>
</evidence>
<comment type="caution">
    <text evidence="5">The sequence shown here is derived from an EMBL/GenBank/DDBJ whole genome shotgun (WGS) entry which is preliminary data.</text>
</comment>
<dbReference type="InterPro" id="IPR000504">
    <property type="entry name" value="RRM_dom"/>
</dbReference>
<protein>
    <recommendedName>
        <fullName evidence="4">RRM domain-containing protein</fullName>
    </recommendedName>
</protein>
<dbReference type="STRING" id="61424.A0A2T9Z6J0"/>
<reference evidence="5 6" key="1">
    <citation type="journal article" date="2018" name="MBio">
        <title>Comparative Genomics Reveals the Core Gene Toolbox for the Fungus-Insect Symbiosis.</title>
        <authorList>
            <person name="Wang Y."/>
            <person name="Stata M."/>
            <person name="Wang W."/>
            <person name="Stajich J.E."/>
            <person name="White M.M."/>
            <person name="Moncalvo J.M."/>
        </authorList>
    </citation>
    <scope>NUCLEOTIDE SEQUENCE [LARGE SCALE GENOMIC DNA]</scope>
    <source>
        <strain evidence="5 6">AUS-77-4</strain>
    </source>
</reference>
<dbReference type="Proteomes" id="UP000245699">
    <property type="component" value="Unassembled WGS sequence"/>
</dbReference>
<feature type="domain" description="RRM" evidence="4">
    <location>
        <begin position="26"/>
        <end position="105"/>
    </location>
</feature>
<evidence type="ECO:0000256" key="1">
    <source>
        <dbReference type="ARBA" id="ARBA00022884"/>
    </source>
</evidence>
<dbReference type="SUPFAM" id="SSF54928">
    <property type="entry name" value="RNA-binding domain, RBD"/>
    <property type="match status" value="3"/>
</dbReference>
<dbReference type="AlphaFoldDB" id="A0A2T9Z6J0"/>
<dbReference type="InterPro" id="IPR012677">
    <property type="entry name" value="Nucleotide-bd_a/b_plait_sf"/>
</dbReference>
<evidence type="ECO:0000256" key="2">
    <source>
        <dbReference type="PROSITE-ProRule" id="PRU00176"/>
    </source>
</evidence>
<feature type="domain" description="RRM" evidence="4">
    <location>
        <begin position="231"/>
        <end position="303"/>
    </location>
</feature>
<dbReference type="GO" id="GO:0034063">
    <property type="term" value="P:stress granule assembly"/>
    <property type="evidence" value="ECO:0007669"/>
    <property type="project" value="TreeGrafter"/>
</dbReference>
<keyword evidence="6" id="KW-1185">Reference proteome</keyword>
<dbReference type="PANTHER" id="PTHR47640">
    <property type="entry name" value="TRNA SELENOCYSTEINE 1-ASSOCIATED PROTEIN 1-RELATED-RELATED"/>
    <property type="match status" value="1"/>
</dbReference>
<dbReference type="GO" id="GO:0010494">
    <property type="term" value="C:cytoplasmic stress granule"/>
    <property type="evidence" value="ECO:0007669"/>
    <property type="project" value="TreeGrafter"/>
</dbReference>
<feature type="domain" description="RRM" evidence="4">
    <location>
        <begin position="118"/>
        <end position="196"/>
    </location>
</feature>
<organism evidence="5 6">
    <name type="scientific">Furculomyces boomerangus</name>
    <dbReference type="NCBI Taxonomy" id="61424"/>
    <lineage>
        <taxon>Eukaryota</taxon>
        <taxon>Fungi</taxon>
        <taxon>Fungi incertae sedis</taxon>
        <taxon>Zoopagomycota</taxon>
        <taxon>Kickxellomycotina</taxon>
        <taxon>Harpellomycetes</taxon>
        <taxon>Harpellales</taxon>
        <taxon>Harpellaceae</taxon>
        <taxon>Furculomyces</taxon>
    </lineage>
</organism>
<evidence type="ECO:0000313" key="5">
    <source>
        <dbReference type="EMBL" id="PVV00157.1"/>
    </source>
</evidence>
<dbReference type="InterPro" id="IPR035979">
    <property type="entry name" value="RBD_domain_sf"/>
</dbReference>
<dbReference type="GO" id="GO:0043488">
    <property type="term" value="P:regulation of mRNA stability"/>
    <property type="evidence" value="ECO:0007669"/>
    <property type="project" value="TreeGrafter"/>
</dbReference>
<dbReference type="OrthoDB" id="446113at2759"/>
<keyword evidence="1 2" id="KW-0694">RNA-binding</keyword>
<evidence type="ECO:0000259" key="4">
    <source>
        <dbReference type="PROSITE" id="PS50102"/>
    </source>
</evidence>
<feature type="region of interest" description="Disordered" evidence="3">
    <location>
        <begin position="1"/>
        <end position="27"/>
    </location>
</feature>
<dbReference type="Gene3D" id="3.30.70.330">
    <property type="match status" value="3"/>
</dbReference>
<dbReference type="PROSITE" id="PS50102">
    <property type="entry name" value="RRM"/>
    <property type="match status" value="3"/>
</dbReference>
<proteinExistence type="predicted"/>
<dbReference type="InterPro" id="IPR050825">
    <property type="entry name" value="RBM42_RBP45_47-like"/>
</dbReference>
<dbReference type="EMBL" id="MBFT01000005">
    <property type="protein sequence ID" value="PVV00157.1"/>
    <property type="molecule type" value="Genomic_DNA"/>
</dbReference>
<name>A0A2T9Z6J0_9FUNG</name>
<dbReference type="GO" id="GO:0000184">
    <property type="term" value="P:nuclear-transcribed mRNA catabolic process, nonsense-mediated decay"/>
    <property type="evidence" value="ECO:0007669"/>
    <property type="project" value="TreeGrafter"/>
</dbReference>
<dbReference type="PANTHER" id="PTHR47640:SF5">
    <property type="entry name" value="RRM DOMAIN-CONTAINING PROTEIN"/>
    <property type="match status" value="1"/>
</dbReference>
<dbReference type="Pfam" id="PF00076">
    <property type="entry name" value="RRM_1"/>
    <property type="match status" value="3"/>
</dbReference>
<gene>
    <name evidence="5" type="ORF">BB559_000079</name>
</gene>